<dbReference type="Proteomes" id="UP001156882">
    <property type="component" value="Unassembled WGS sequence"/>
</dbReference>
<evidence type="ECO:0000313" key="1">
    <source>
        <dbReference type="EMBL" id="GLS23878.1"/>
    </source>
</evidence>
<accession>A0ABQ6CUA2</accession>
<gene>
    <name evidence="1" type="ORF">GCM10007874_68990</name>
</gene>
<organism evidence="1 2">
    <name type="scientific">Labrys miyagiensis</name>
    <dbReference type="NCBI Taxonomy" id="346912"/>
    <lineage>
        <taxon>Bacteria</taxon>
        <taxon>Pseudomonadati</taxon>
        <taxon>Pseudomonadota</taxon>
        <taxon>Alphaproteobacteria</taxon>
        <taxon>Hyphomicrobiales</taxon>
        <taxon>Xanthobacteraceae</taxon>
        <taxon>Labrys</taxon>
    </lineage>
</organism>
<comment type="caution">
    <text evidence="1">The sequence shown here is derived from an EMBL/GenBank/DDBJ whole genome shotgun (WGS) entry which is preliminary data.</text>
</comment>
<name>A0ABQ6CUA2_9HYPH</name>
<sequence length="133" mass="14529">MELAKALGYSRPNDFRKLIKRHASALKAMGSLRHGVAMIEAGKGAKREVTEYQLSFAQAAFLVGKAGTTLADSLAVKMAEVFALYTAGRLVAVDAAAQAELDAIAAREAERRRVHEEEKDARDMGFRALRGHW</sequence>
<dbReference type="RefSeq" id="WP_284316805.1">
    <property type="nucleotide sequence ID" value="NZ_BSPC01000088.1"/>
</dbReference>
<evidence type="ECO:0000313" key="2">
    <source>
        <dbReference type="Proteomes" id="UP001156882"/>
    </source>
</evidence>
<keyword evidence="2" id="KW-1185">Reference proteome</keyword>
<protein>
    <submittedName>
        <fullName evidence="1">Uncharacterized protein</fullName>
    </submittedName>
</protein>
<proteinExistence type="predicted"/>
<reference evidence="2" key="1">
    <citation type="journal article" date="2019" name="Int. J. Syst. Evol. Microbiol.">
        <title>The Global Catalogue of Microorganisms (GCM) 10K type strain sequencing project: providing services to taxonomists for standard genome sequencing and annotation.</title>
        <authorList>
            <consortium name="The Broad Institute Genomics Platform"/>
            <consortium name="The Broad Institute Genome Sequencing Center for Infectious Disease"/>
            <person name="Wu L."/>
            <person name="Ma J."/>
        </authorList>
    </citation>
    <scope>NUCLEOTIDE SEQUENCE [LARGE SCALE GENOMIC DNA]</scope>
    <source>
        <strain evidence="2">NBRC 101365</strain>
    </source>
</reference>
<dbReference type="EMBL" id="BSPC01000088">
    <property type="protein sequence ID" value="GLS23878.1"/>
    <property type="molecule type" value="Genomic_DNA"/>
</dbReference>